<dbReference type="PROSITE" id="PS51257">
    <property type="entry name" value="PROKAR_LIPOPROTEIN"/>
    <property type="match status" value="1"/>
</dbReference>
<proteinExistence type="predicted"/>
<dbReference type="Proteomes" id="UP000198876">
    <property type="component" value="Unassembled WGS sequence"/>
</dbReference>
<name>A0A1I2U6Y3_9EURY</name>
<evidence type="ECO:0000313" key="2">
    <source>
        <dbReference type="EMBL" id="SFG72892.1"/>
    </source>
</evidence>
<protein>
    <recommendedName>
        <fullName evidence="1">Polysaccharide lyase 14 domain-containing protein</fullName>
    </recommendedName>
</protein>
<dbReference type="PANTHER" id="PTHR40124">
    <property type="match status" value="1"/>
</dbReference>
<reference evidence="3" key="1">
    <citation type="submission" date="2016-10" db="EMBL/GenBank/DDBJ databases">
        <authorList>
            <person name="Varghese N."/>
            <person name="Submissions S."/>
        </authorList>
    </citation>
    <scope>NUCLEOTIDE SEQUENCE [LARGE SCALE GENOMIC DNA]</scope>
    <source>
        <strain evidence="3">CGMCC 1.7739</strain>
    </source>
</reference>
<evidence type="ECO:0000259" key="1">
    <source>
        <dbReference type="Pfam" id="PF21294"/>
    </source>
</evidence>
<dbReference type="AlphaFoldDB" id="A0A1I2U6Y3"/>
<accession>A0A1I2U6Y3</accession>
<dbReference type="STRING" id="553467.SAMN04488063_2807"/>
<gene>
    <name evidence="2" type="ORF">SAMN04488063_2807</name>
</gene>
<sequence>MPLSRRQFGALVALSGMSLTAGCFGQSEELTIQLEANDVVVTTATGKVRTVSAAPTVALQWSEVRPTSVDLTWFVKGPRGSPWTRVGSAARAIDESENEMVVSQSRFDLFDRETQTSLPSASSFDVEPKRGRATKTGRILLHAALHDAEGNVLAENDASASFDVTVTRDPSVKSSSNRTQTENAGVESDAVSANLRAVPMNEGVSVSGLTPIQRLSFDDQPKFGGAFDPQSNWSYADLQPKEHLELVSDDRAHRGQSLRVALDEGNHKGCIADFQFSDTVGHSLERAHARYYVRFSDEFEVIEAGGKLPGFGGKYGCGSGGDGPCDGTDGWSARGGFDRPERHGFDEDEGKIQLAYYLYHADMEDKYGNKDPWGVNDNAGAIERGKWYRLDCYVEMNTPGKNDGILRGWVDGTLAYDRTELKFRAEGYENIGVKSWLHEVYYGGGWPSPRDQAVFIDGVEMFDRPLLDAEGERS</sequence>
<dbReference type="InterPro" id="IPR048958">
    <property type="entry name" value="Polysacc_lyase_14"/>
</dbReference>
<dbReference type="PANTHER" id="PTHR40124:SF1">
    <property type="entry name" value="DISAGGREGATASE RELATED REPEAT PROTEIN"/>
    <property type="match status" value="1"/>
</dbReference>
<evidence type="ECO:0000313" key="3">
    <source>
        <dbReference type="Proteomes" id="UP000198876"/>
    </source>
</evidence>
<dbReference type="Pfam" id="PF21294">
    <property type="entry name" value="Polysacc_lyase_14"/>
    <property type="match status" value="1"/>
</dbReference>
<feature type="domain" description="Polysaccharide lyase 14" evidence="1">
    <location>
        <begin position="277"/>
        <end position="455"/>
    </location>
</feature>
<keyword evidence="3" id="KW-1185">Reference proteome</keyword>
<dbReference type="EMBL" id="FOOQ01000003">
    <property type="protein sequence ID" value="SFG72892.1"/>
    <property type="molecule type" value="Genomic_DNA"/>
</dbReference>
<organism evidence="2 3">
    <name type="scientific">Halopelagius inordinatus</name>
    <dbReference type="NCBI Taxonomy" id="553467"/>
    <lineage>
        <taxon>Archaea</taxon>
        <taxon>Methanobacteriati</taxon>
        <taxon>Methanobacteriota</taxon>
        <taxon>Stenosarchaea group</taxon>
        <taxon>Halobacteria</taxon>
        <taxon>Halobacteriales</taxon>
        <taxon>Haloferacaceae</taxon>
    </lineage>
</organism>
<dbReference type="Gene3D" id="2.60.120.200">
    <property type="match status" value="1"/>
</dbReference>